<dbReference type="PANTHER" id="PTHR24348:SF68">
    <property type="entry name" value="SERINE_THREONINE-PROTEIN KINASE ATG1C"/>
    <property type="match status" value="1"/>
</dbReference>
<dbReference type="GO" id="GO:0005524">
    <property type="term" value="F:ATP binding"/>
    <property type="evidence" value="ECO:0007669"/>
    <property type="project" value="InterPro"/>
</dbReference>
<dbReference type="Proteomes" id="UP000799750">
    <property type="component" value="Unassembled WGS sequence"/>
</dbReference>
<protein>
    <recommendedName>
        <fullName evidence="3">Autophagy-related protein 1</fullName>
    </recommendedName>
</protein>
<dbReference type="GO" id="GO:0004674">
    <property type="term" value="F:protein serine/threonine kinase activity"/>
    <property type="evidence" value="ECO:0007669"/>
    <property type="project" value="InterPro"/>
</dbReference>
<dbReference type="Gene3D" id="1.10.510.10">
    <property type="entry name" value="Transferase(Phosphotransferase) domain 1"/>
    <property type="match status" value="1"/>
</dbReference>
<organism evidence="5 6">
    <name type="scientific">Lophium mytilinum</name>
    <dbReference type="NCBI Taxonomy" id="390894"/>
    <lineage>
        <taxon>Eukaryota</taxon>
        <taxon>Fungi</taxon>
        <taxon>Dikarya</taxon>
        <taxon>Ascomycota</taxon>
        <taxon>Pezizomycotina</taxon>
        <taxon>Dothideomycetes</taxon>
        <taxon>Pleosporomycetidae</taxon>
        <taxon>Mytilinidiales</taxon>
        <taxon>Mytilinidiaceae</taxon>
        <taxon>Lophium</taxon>
    </lineage>
</organism>
<feature type="domain" description="Protein kinase" evidence="4">
    <location>
        <begin position="53"/>
        <end position="380"/>
    </location>
</feature>
<gene>
    <name evidence="5" type="ORF">BU16DRAFT_449222</name>
</gene>
<dbReference type="InterPro" id="IPR000719">
    <property type="entry name" value="Prot_kinase_dom"/>
</dbReference>
<keyword evidence="5" id="KW-0808">Transferase</keyword>
<dbReference type="OrthoDB" id="1668230at2759"/>
<dbReference type="GO" id="GO:0034045">
    <property type="term" value="C:phagophore assembly site membrane"/>
    <property type="evidence" value="ECO:0007669"/>
    <property type="project" value="UniProtKB-SubCell"/>
</dbReference>
<dbReference type="PANTHER" id="PTHR24348">
    <property type="entry name" value="SERINE/THREONINE-PROTEIN KINASE UNC-51-RELATED"/>
    <property type="match status" value="1"/>
</dbReference>
<proteinExistence type="predicted"/>
<evidence type="ECO:0000259" key="4">
    <source>
        <dbReference type="PROSITE" id="PS50011"/>
    </source>
</evidence>
<sequence length="380" mass="41458">MTDYDSASTPPVTPLSRARKDSIPTEIDEAFSLIGRRATKVLEFPFRTTEYTLDKKNLLGSGLWSDVYLALPVFPKPSAAHFDVEVEVLGIITPPLTPVKPRNTSTSIPSIPQAYAIKVPAMTSAKAVIASEARILSHLSSFSLDQDYIVPFFGLDTRNGALVMGAMTSNLDAFVKDLNALNTAARTARLAETFPKLALSLVRGLDWLDTHNVIHADIKPDNILLTESGIPVFADFSSSVLTIPSDDPDKGTTAPVGGGTWDYLCPSTLTRDSITSQYPAPSTSTDLYSLAITLLFVVIGHSPFDSAGSNMFLRREMIKQGTPLEFAFGGDKGGVAEQRCNDLSATLGWNVVAWLQGGLRKTERRERVRGWRESLERHVR</sequence>
<evidence type="ECO:0000313" key="5">
    <source>
        <dbReference type="EMBL" id="KAF2502290.1"/>
    </source>
</evidence>
<dbReference type="AlphaFoldDB" id="A0A6A6REX4"/>
<accession>A0A6A6REX4</accession>
<dbReference type="InterPro" id="IPR045269">
    <property type="entry name" value="Atg1-like"/>
</dbReference>
<evidence type="ECO:0000313" key="6">
    <source>
        <dbReference type="Proteomes" id="UP000799750"/>
    </source>
</evidence>
<dbReference type="PROSITE" id="PS00108">
    <property type="entry name" value="PROTEIN_KINASE_ST"/>
    <property type="match status" value="1"/>
</dbReference>
<dbReference type="SUPFAM" id="SSF56112">
    <property type="entry name" value="Protein kinase-like (PK-like)"/>
    <property type="match status" value="1"/>
</dbReference>
<keyword evidence="5" id="KW-0418">Kinase</keyword>
<evidence type="ECO:0000256" key="2">
    <source>
        <dbReference type="ARBA" id="ARBA00023006"/>
    </source>
</evidence>
<name>A0A6A6REX4_9PEZI</name>
<dbReference type="InterPro" id="IPR008271">
    <property type="entry name" value="Ser/Thr_kinase_AS"/>
</dbReference>
<dbReference type="GO" id="GO:0010506">
    <property type="term" value="P:regulation of autophagy"/>
    <property type="evidence" value="ECO:0007669"/>
    <property type="project" value="InterPro"/>
</dbReference>
<dbReference type="SMART" id="SM00220">
    <property type="entry name" value="S_TKc"/>
    <property type="match status" value="1"/>
</dbReference>
<dbReference type="PROSITE" id="PS50011">
    <property type="entry name" value="PROTEIN_KINASE_DOM"/>
    <property type="match status" value="1"/>
</dbReference>
<evidence type="ECO:0000256" key="3">
    <source>
        <dbReference type="ARBA" id="ARBA00030237"/>
    </source>
</evidence>
<comment type="subcellular location">
    <subcellularLocation>
        <location evidence="1">Preautophagosomal structure membrane</location>
        <topology evidence="1">Peripheral membrane protein</topology>
    </subcellularLocation>
</comment>
<dbReference type="InterPro" id="IPR011009">
    <property type="entry name" value="Kinase-like_dom_sf"/>
</dbReference>
<dbReference type="GO" id="GO:0006914">
    <property type="term" value="P:autophagy"/>
    <property type="evidence" value="ECO:0007669"/>
    <property type="project" value="UniProtKB-KW"/>
</dbReference>
<evidence type="ECO:0000256" key="1">
    <source>
        <dbReference type="ARBA" id="ARBA00004623"/>
    </source>
</evidence>
<keyword evidence="2" id="KW-0072">Autophagy</keyword>
<dbReference type="Pfam" id="PF00069">
    <property type="entry name" value="Pkinase"/>
    <property type="match status" value="1"/>
</dbReference>
<dbReference type="EMBL" id="MU004181">
    <property type="protein sequence ID" value="KAF2502290.1"/>
    <property type="molecule type" value="Genomic_DNA"/>
</dbReference>
<reference evidence="5" key="1">
    <citation type="journal article" date="2020" name="Stud. Mycol.">
        <title>101 Dothideomycetes genomes: a test case for predicting lifestyles and emergence of pathogens.</title>
        <authorList>
            <person name="Haridas S."/>
            <person name="Albert R."/>
            <person name="Binder M."/>
            <person name="Bloem J."/>
            <person name="Labutti K."/>
            <person name="Salamov A."/>
            <person name="Andreopoulos B."/>
            <person name="Baker S."/>
            <person name="Barry K."/>
            <person name="Bills G."/>
            <person name="Bluhm B."/>
            <person name="Cannon C."/>
            <person name="Castanera R."/>
            <person name="Culley D."/>
            <person name="Daum C."/>
            <person name="Ezra D."/>
            <person name="Gonzalez J."/>
            <person name="Henrissat B."/>
            <person name="Kuo A."/>
            <person name="Liang C."/>
            <person name="Lipzen A."/>
            <person name="Lutzoni F."/>
            <person name="Magnuson J."/>
            <person name="Mondo S."/>
            <person name="Nolan M."/>
            <person name="Ohm R."/>
            <person name="Pangilinan J."/>
            <person name="Park H.-J."/>
            <person name="Ramirez L."/>
            <person name="Alfaro M."/>
            <person name="Sun H."/>
            <person name="Tritt A."/>
            <person name="Yoshinaga Y."/>
            <person name="Zwiers L.-H."/>
            <person name="Turgeon B."/>
            <person name="Goodwin S."/>
            <person name="Spatafora J."/>
            <person name="Crous P."/>
            <person name="Grigoriev I."/>
        </authorList>
    </citation>
    <scope>NUCLEOTIDE SEQUENCE</scope>
    <source>
        <strain evidence="5">CBS 269.34</strain>
    </source>
</reference>
<keyword evidence="6" id="KW-1185">Reference proteome</keyword>